<accession>A0A1Q9DL49</accession>
<sequence>MGPPPALGSQLSVLDLRFDALSGFWFGPNTPQRRWPSEPRPAARLLDPPAGTFLSSCLPPEAVHGLGEHRFRRGLSSWSNLVLVAILAAGPPSRLLCDTLAGRHSASPEPYVPDCRRDFDSSLGFPGKALQWTFGYQLLSLLFASYMYRGFLSRLLCRSSLFHACIWTSYVGLRAAFDSSLGFPGEGWPCALLANSDRPTNPGCLQCSEPPEKAPGLESILSKDLLYAAEWTVETVLRWIERPPPHQRPRVSAPRTSADARRAELRRPLHIVAHRVLRPVTQANRVRLLESLEDFDGWPRATQGTTPALLPETPLEHAEKVSAFLVMYGQRLFRTGAP</sequence>
<evidence type="ECO:0000313" key="2">
    <source>
        <dbReference type="Proteomes" id="UP000186817"/>
    </source>
</evidence>
<keyword evidence="2" id="KW-1185">Reference proteome</keyword>
<dbReference type="AlphaFoldDB" id="A0A1Q9DL49"/>
<dbReference type="EMBL" id="LSRX01000486">
    <property type="protein sequence ID" value="OLP95905.1"/>
    <property type="molecule type" value="Genomic_DNA"/>
</dbReference>
<comment type="caution">
    <text evidence="1">The sequence shown here is derived from an EMBL/GenBank/DDBJ whole genome shotgun (WGS) entry which is preliminary data.</text>
</comment>
<reference evidence="1 2" key="1">
    <citation type="submission" date="2016-02" db="EMBL/GenBank/DDBJ databases">
        <title>Genome analysis of coral dinoflagellate symbionts highlights evolutionary adaptations to a symbiotic lifestyle.</title>
        <authorList>
            <person name="Aranda M."/>
            <person name="Li Y."/>
            <person name="Liew Y.J."/>
            <person name="Baumgarten S."/>
            <person name="Simakov O."/>
            <person name="Wilson M."/>
            <person name="Piel J."/>
            <person name="Ashoor H."/>
            <person name="Bougouffa S."/>
            <person name="Bajic V.B."/>
            <person name="Ryu T."/>
            <person name="Ravasi T."/>
            <person name="Bayer T."/>
            <person name="Micklem G."/>
            <person name="Kim H."/>
            <person name="Bhak J."/>
            <person name="Lajeunesse T.C."/>
            <person name="Voolstra C.R."/>
        </authorList>
    </citation>
    <scope>NUCLEOTIDE SEQUENCE [LARGE SCALE GENOMIC DNA]</scope>
    <source>
        <strain evidence="1 2">CCMP2467</strain>
    </source>
</reference>
<dbReference type="Proteomes" id="UP000186817">
    <property type="component" value="Unassembled WGS sequence"/>
</dbReference>
<organism evidence="1 2">
    <name type="scientific">Symbiodinium microadriaticum</name>
    <name type="common">Dinoflagellate</name>
    <name type="synonym">Zooxanthella microadriatica</name>
    <dbReference type="NCBI Taxonomy" id="2951"/>
    <lineage>
        <taxon>Eukaryota</taxon>
        <taxon>Sar</taxon>
        <taxon>Alveolata</taxon>
        <taxon>Dinophyceae</taxon>
        <taxon>Suessiales</taxon>
        <taxon>Symbiodiniaceae</taxon>
        <taxon>Symbiodinium</taxon>
    </lineage>
</organism>
<gene>
    <name evidence="1" type="ORF">AK812_SmicGene21921</name>
</gene>
<protein>
    <submittedName>
        <fullName evidence="1">Uncharacterized protein</fullName>
    </submittedName>
</protein>
<proteinExistence type="predicted"/>
<evidence type="ECO:0000313" key="1">
    <source>
        <dbReference type="EMBL" id="OLP95905.1"/>
    </source>
</evidence>
<name>A0A1Q9DL49_SYMMI</name>